<dbReference type="Pfam" id="PF00550">
    <property type="entry name" value="PP-binding"/>
    <property type="match status" value="3"/>
</dbReference>
<proteinExistence type="inferred from homology"/>
<evidence type="ECO:0000313" key="7">
    <source>
        <dbReference type="EMBL" id="KAK4219674.1"/>
    </source>
</evidence>
<evidence type="ECO:0000256" key="1">
    <source>
        <dbReference type="ARBA" id="ARBA00022450"/>
    </source>
</evidence>
<keyword evidence="3" id="KW-0436">Ligase</keyword>
<dbReference type="InterPro" id="IPR009081">
    <property type="entry name" value="PP-bd_ACP"/>
</dbReference>
<dbReference type="GO" id="GO:0044550">
    <property type="term" value="P:secondary metabolite biosynthetic process"/>
    <property type="evidence" value="ECO:0007669"/>
    <property type="project" value="TreeGrafter"/>
</dbReference>
<dbReference type="InterPro" id="IPR020845">
    <property type="entry name" value="AMP-binding_CS"/>
</dbReference>
<dbReference type="NCBIfam" id="TIGR01733">
    <property type="entry name" value="AA-adenyl-dom"/>
    <property type="match status" value="2"/>
</dbReference>
<comment type="caution">
    <text evidence="7">The sequence shown here is derived from an EMBL/GenBank/DDBJ whole genome shotgun (WGS) entry which is preliminary data.</text>
</comment>
<dbReference type="Pfam" id="PF00668">
    <property type="entry name" value="Condensation"/>
    <property type="match status" value="4"/>
</dbReference>
<dbReference type="FunFam" id="3.30.300.30:FF:000015">
    <property type="entry name" value="Nonribosomal peptide synthase SidD"/>
    <property type="match status" value="4"/>
</dbReference>
<comment type="similarity">
    <text evidence="4">Belongs to the NRP synthetase family.</text>
</comment>
<dbReference type="InterPro" id="IPR045851">
    <property type="entry name" value="AMP-bd_C_sf"/>
</dbReference>
<feature type="domain" description="Carrier" evidence="6">
    <location>
        <begin position="2755"/>
        <end position="2831"/>
    </location>
</feature>
<dbReference type="InterPro" id="IPR000873">
    <property type="entry name" value="AMP-dep_synth/lig_dom"/>
</dbReference>
<keyword evidence="2" id="KW-0597">Phosphoprotein</keyword>
<evidence type="ECO:0000259" key="6">
    <source>
        <dbReference type="PROSITE" id="PS50075"/>
    </source>
</evidence>
<evidence type="ECO:0000256" key="4">
    <source>
        <dbReference type="ARBA" id="ARBA00029454"/>
    </source>
</evidence>
<dbReference type="EMBL" id="MU858047">
    <property type="protein sequence ID" value="KAK4219674.1"/>
    <property type="molecule type" value="Genomic_DNA"/>
</dbReference>
<dbReference type="Gene3D" id="3.30.559.10">
    <property type="entry name" value="Chloramphenicol acetyltransferase-like domain"/>
    <property type="match status" value="4"/>
</dbReference>
<dbReference type="SMART" id="SM00823">
    <property type="entry name" value="PKS_PP"/>
    <property type="match status" value="3"/>
</dbReference>
<dbReference type="FunFam" id="1.10.1200.10:FF:000005">
    <property type="entry name" value="Nonribosomal peptide synthetase 1"/>
    <property type="match status" value="2"/>
</dbReference>
<dbReference type="InterPro" id="IPR020806">
    <property type="entry name" value="PKS_PP-bd"/>
</dbReference>
<dbReference type="SUPFAM" id="SSF56801">
    <property type="entry name" value="Acetyl-CoA synthetase-like"/>
    <property type="match status" value="4"/>
</dbReference>
<keyword evidence="1" id="KW-0596">Phosphopantetheine</keyword>
<dbReference type="PROSITE" id="PS00012">
    <property type="entry name" value="PHOSPHOPANTETHEINE"/>
    <property type="match status" value="2"/>
</dbReference>
<dbReference type="GO" id="GO:0031177">
    <property type="term" value="F:phosphopantetheine binding"/>
    <property type="evidence" value="ECO:0007669"/>
    <property type="project" value="InterPro"/>
</dbReference>
<evidence type="ECO:0000313" key="8">
    <source>
        <dbReference type="Proteomes" id="UP001301769"/>
    </source>
</evidence>
<dbReference type="InterPro" id="IPR042099">
    <property type="entry name" value="ANL_N_sf"/>
</dbReference>
<dbReference type="NCBIfam" id="NF003417">
    <property type="entry name" value="PRK04813.1"/>
    <property type="match status" value="4"/>
</dbReference>
<reference evidence="7" key="1">
    <citation type="journal article" date="2023" name="Mol. Phylogenet. Evol.">
        <title>Genome-scale phylogeny and comparative genomics of the fungal order Sordariales.</title>
        <authorList>
            <person name="Hensen N."/>
            <person name="Bonometti L."/>
            <person name="Westerberg I."/>
            <person name="Brannstrom I.O."/>
            <person name="Guillou S."/>
            <person name="Cros-Aarteil S."/>
            <person name="Calhoun S."/>
            <person name="Haridas S."/>
            <person name="Kuo A."/>
            <person name="Mondo S."/>
            <person name="Pangilinan J."/>
            <person name="Riley R."/>
            <person name="LaButti K."/>
            <person name="Andreopoulos B."/>
            <person name="Lipzen A."/>
            <person name="Chen C."/>
            <person name="Yan M."/>
            <person name="Daum C."/>
            <person name="Ng V."/>
            <person name="Clum A."/>
            <person name="Steindorff A."/>
            <person name="Ohm R.A."/>
            <person name="Martin F."/>
            <person name="Silar P."/>
            <person name="Natvig D.O."/>
            <person name="Lalanne C."/>
            <person name="Gautier V."/>
            <person name="Ament-Velasquez S.L."/>
            <person name="Kruys A."/>
            <person name="Hutchinson M.I."/>
            <person name="Powell A.J."/>
            <person name="Barry K."/>
            <person name="Miller A.N."/>
            <person name="Grigoriev I.V."/>
            <person name="Debuchy R."/>
            <person name="Gladieux P."/>
            <person name="Hiltunen Thoren M."/>
            <person name="Johannesson H."/>
        </authorList>
    </citation>
    <scope>NUCLEOTIDE SEQUENCE</scope>
    <source>
        <strain evidence="7">PSN293</strain>
    </source>
</reference>
<dbReference type="SUPFAM" id="SSF47336">
    <property type="entry name" value="ACP-like"/>
    <property type="match status" value="4"/>
</dbReference>
<feature type="domain" description="Carrier" evidence="6">
    <location>
        <begin position="3839"/>
        <end position="3915"/>
    </location>
</feature>
<dbReference type="FunFam" id="3.30.559.30:FF:000003">
    <property type="entry name" value="Nonribosomal peptide synthase SidD"/>
    <property type="match status" value="3"/>
</dbReference>
<feature type="domain" description="Carrier" evidence="6">
    <location>
        <begin position="573"/>
        <end position="649"/>
    </location>
</feature>
<dbReference type="GO" id="GO:0005737">
    <property type="term" value="C:cytoplasm"/>
    <property type="evidence" value="ECO:0007669"/>
    <property type="project" value="TreeGrafter"/>
</dbReference>
<dbReference type="Pfam" id="PF00501">
    <property type="entry name" value="AMP-binding"/>
    <property type="match status" value="4"/>
</dbReference>
<dbReference type="PANTHER" id="PTHR45527">
    <property type="entry name" value="NONRIBOSOMAL PEPTIDE SYNTHETASE"/>
    <property type="match status" value="1"/>
</dbReference>
<dbReference type="CDD" id="cd05918">
    <property type="entry name" value="A_NRPS_SidN3_like"/>
    <property type="match status" value="4"/>
</dbReference>
<dbReference type="Gene3D" id="3.30.559.30">
    <property type="entry name" value="Nonribosomal peptide synthetase, condensation domain"/>
    <property type="match status" value="4"/>
</dbReference>
<feature type="compositionally biased region" description="Basic and acidic residues" evidence="5">
    <location>
        <begin position="4403"/>
        <end position="4420"/>
    </location>
</feature>
<dbReference type="InterPro" id="IPR023213">
    <property type="entry name" value="CAT-like_dom_sf"/>
</dbReference>
<dbReference type="InterPro" id="IPR036736">
    <property type="entry name" value="ACP-like_sf"/>
</dbReference>
<dbReference type="CDD" id="cd19545">
    <property type="entry name" value="FUM14_C_NRPS-like"/>
    <property type="match status" value="3"/>
</dbReference>
<sequence>MSQLVVAEKRIPDMAAYRESTSGNHVDHGVSATSWFQLLEWNGLAPENANSCIHDALHETAIRQPDAVALEASDGSFTYAELDEILRRLSYWLIAQGIQPGDHVPICYEKSRWAIVCMLALLYAGAAFVPVDPASPTQRLQAICKVTGARFVITSPATSHVFDGSFEEQAILEVSAESIVQLAPVDATFQEPEVRPDDVAFIMFTSGSTGQPNGVPIQHHAMVTAAMAYGAELGFGPDTVTIQFSAFVWLPCSVEIISTMIWGGKCCVPSEDERLNDTSSFIQRHQVNTAALTPSFLSVLEPSDVPSLATLIIGGEKISQELITKWASLVKMNLVYGSTETNLVIVRTVQPDESGSNITLKPVGCRVWLVEPGDPDRLVDVGEVGEMAIESWTLARGYLDNPEKEAAKFGHTPKWLTDLRPNARPRLCLTGDIAKFHGDGTVQVLGRRDDVVKLRGQKVDPNEVENAIRQNIPPHSHVSVLVSTDGQHLLAFVALNGEGPGKRDKEVYLRTDAEAARIVQAIKSDLAARLPAFLVPSQILTLYQFPLTASGKLDRRELLKMSVISHEAVSKRAPCTPHEIIMRQLWSSVLKVPESQIGLDDGFFRLGGHSLAAIRLVSEARQKNMSLSVKLVFENPTLDALSRCAVRGADMAQKLTIDPFQLVGGLLDAGTAEELLDEVCLLHPEIEKKKIEDMYPSSALQSGMMALTMRQPGAYIARCILPLAASIDVTKLEEAWRAANKQCPILRTRIVESSIGTLQVVLEQDFHWTTVHSELEAFLQKDQEQCTDMGLGSGLSRLTVVDAGIQGRHLVWTAHHAIVDAWSIKLTLGLVSSLHNSTVAEHVFPDFNLYIQHLLQIDHKAEAQYWESYLDESPPLAFPVLPSSTYTPNPTSSMIRTFQVPVNAVGSGVTSATRIRAAWALVLARYSNQNDLVFGTTLSGRTMDVPQIEHIVGPTIATVPIRVRMDEEMTISSFLDRVQKEAAGMTEFEQTGLQNIRRISPQLRIACNFQTHLIIQSGEELQLEPANMLGSEARVDDWGASASYAINVECRLVGSTMTCDVAFDEKVTSKEQMNRLLIHFSRFIDHLCLQDDKVSINDLDIITQNEMEQIFRWNGRLPDAVESCAHEVIRDVSLTQPDHAAICSWDGSLTYKELDEFSNAISKRLISDGVISPGDIVPIFMEKSLWAVVSMLAVWKAGCGWTLLDAEHPEAWVQGILEDAQAKLVVCDAACATMIPESVERLVVNKRMVEKFPHVSEDESWRRPDPASLSFVLYTSGSTGRPKAIPHTHKAFLSGALARIPTIQRDRSSRVLQFSSYAFDTAIEDTITTFLVGGTAYIPSDHERNNNLVAYMDKMAITHADFTPSFATILSAEELPSLKVLTLSGEVVTHSHRDIWAHRVTLINSYGPSEVAIISHTGQIRPDSHPSNVGMNLGCLGWIVRSDDINRLKEIGGVGELLLEGPILSSGYINNQEKTQESFISNPDWLPADKFGKRRFYRTGDLARYEEDGSIVIVGRNDSRMRKLRGQRIEVSQVEMAVKESITCAVDVLADVVTLFDRPGSESLVVFVALGGRYTEDEEQLSCWCAAIYEHLGNSLPSYMVPVAMVPLRVFPLTVHGKMDRKSMLKLVEGPSGEVVIRYITPTLHASSESRAITSPAEMFLRDLWADTLKGISADSLRSDSNFIHLGGDSILAMKMVALGSSKGDREGVSCALTVRCILGNPVLSDMALSIGVEGTRAPEKVVGSFQLLNLETEDLASTISSLAELCGCDPNYVEDTYPSTPLQQGLMALSIKRSGTYVSQQVFELPDSVNVDQFKDAWNAVHAATPILRTRIIQDKTTTVQVVVKESIDWAEDADLADYLQRDRSLPMGLGSRLARFAIAHKYGVPHFVWTMHHAIYDGWSVSLVLDSVTKAYGGDFTPPEAQYKQFIQHLQIMENDGHAGFWNQYLDGVTETAIFPRLPSPASSVQANASLDYTILLPDQRPKEATLTALIYAAWGILVSQYVESADVVFGTTRTGRSVPLKSIDEMVGPTFTTVPFRVTVDRSRPISELLARVQTNITDMISYEHLGLHSIKAVGQDAAVACNFQTLMVVQPKPEAVDESSDGSAPGLFSRASVSGDISDFNPYAVMLQFQLSQDSIAVNSSFDSRVIDAAQMQRILYQMEHLIYELCQCELNTAKITKLNMLSPQDHNEIMAWNNGGFAPEADHSLMHKVIEEQARLYPDAPAVCVWDGKEQRNVSYKELDEYATRLSWELARFGVQAEQIVPICSEKSWLPVVALLAVLKAGGAFVLLDPTHPRDRLMGIAKQTKASLLLASEDAAHLFEGEDGLEVKVFSESWFNSLPDCSQAETTETVVSSSNLACLVFTSGSTGRPKGIQLEHSAVCTSVLRGHGPALNLTRESRVFQFASFAFDMALYDIAGTLMMGGCVCMPTDTTRLNGLADSIKALQANWAFFTPSTVKLLSPDQIPCLETLVVGGEAVKQETVDTWVTRVKLFQCSGPAETTTCVTCAMAPTTNKNRLGQGAGVLCWVASQDDPDVLAPIGTVGELIIEGATVARGYIADEHNALGLFIPQPKWARPTLPDEPPESRRFYRCGDLVQYDSEGNLNFIGRKDTQVKVRGQRIELAEVEECLKKATRSDVAAEVILSPNETRRPILVAFVGAEAAGESDASSRSVCSIIHEPTDDFHSEIARLQVKATASLPPYMVPSFFIPVSRIPLNSSGKVDRKMLKALSAQLSVHHLAKFSSSESKSIFPVETPVEKLVQMLWAQVLKIDAAAIGSNSNFLHLGGDSISAMQLVSLAAEQNAQLTVADIFQNPQLDRLAACVTFVEESSHKEPLAQPFGLLPGGTDEDGIRREIATSLELDEGLIEDAYPATALQEGLMFSSIQNSGAYIAQEVYALPDDVDIEKFKLSCETVYQAHAILRSRITETELLGCINVVLGGRIRWVDIDMDVDEYLMKDQGKPIGFGEVLSRWAIVGSETKVFVWTRHHSAYDGYSLQLALDDIDRAYRGHGGESIPSSPKTSFRDFIQYLTERDAAGSVEYWQRMMGDASPSAVWTCTGKRTDEPVISKADLQFALSPRPGSSITLSTRIRAAWALLLQKYSGSDHVVFGETLSGRNVPVPGIDHCPGPAFATVPIHIKTFSSNTETETFLQEIQHQFIQMIPHQHYGLQKIMQISPEIRAACEYESLLVIQPEQFVHENSVLRPLREGGNSNFYTNALTLTCQLTQAGLDVSLHFDQSLLGERQAGRILKQFEHILKQLAGSDAGPPRRLSDIDYVSAADLAEMCEWNSSPPSVVYDTIHDVFTATAKASPDAVAIDAWDGTYTYAQLDDMTNRLAHHLIDLGVGGGQLVPLIFPKSCFFIISILAVLKAGGGFVGIAHEDPRQRIKAILDGCQPKIVLASPDCAPLAASAGSKVLVVTEELLAYLSSESKSALSETASPSGTSCAVFTSGSTGTPKGIILDHTLVCSNARVHAPGLSISSSTRVLQFANHCWDAIFIEVIYPLMYGACICVPDNQTRFDGLVEVINRNRANWMFLTPTTASLLEPKDVPTLTTLVIGGEAASDAVLKTWQGIQGNLYNIYGPAECGVFCVFNKQHKLSKKPSEVGSRMTGRLWLCDPEDHEKLVPIGCVGELLVEGYLSQGYLGQPEMTTASFLNTTSWLERIGRFENYSSVYRTGDFLRYRDDGTLEVIGRKDFQFKVNGQRLDSAEVEKQIISHLGPACRHVVVDRISNPRQPSSKPLAAFIVMADAFFEAEGPPMNIGIDENLRIAFTRLQNSLSGALPRFMVPSLFIPMNRLPVTGTGKLDRKTLRNLCSGISDVDFDSYRLLEKDKEQPVGHLEVRLQRLWSIVLNTSVESIGRQDKFFNLGGDSIMAMKLVNLAKREGLLLTVAAVFRWPSLMEMAAQIGSSSGVEREESISSSGYTAFSLVKDYGHLSPSVIANQLSCPTSNIVDIYTATSFQSQSVAATLLKSRGMLGYFPFEGTGDLDLDRLKDSCTTLVHTHDALRTVFVQSCGEIIQVVLNKVHVKFQVFETSQGDLDDIASRVIQRDGRKPLQLGDTLVAFFLVKSKFSKQFRLIIRMCHAQYDGLSVACLWKTLQKTYQGEDITTEDGEPYSKYMVEYLRQSNDVQSRAYWTGLLRDATVTEVVSRTRPRYLIKSNNVITVTRNTATIPKLHGITTATVMKTAWAYVLAELSGKTEAVFFSTVSGRKADMVDVVGACLNIIPVRVVNLTGGQNVQALLQRVQDQHTSSMEHELVGLDEIVSRCTSWPRWGYAGGSLIQHDGDWVEDEDVNSIQLGDGIELTALEGSMHPGVGFCDLAIHSRAIGRGGGGISVTVSALAEEIGRDMVGYISERVCWFVENLAAAAEGCLDEEQNNITSTQQQQLLQQFHIPLEEKTRSSKEVHGGRGERRSCSPDSDSDVELSPPLTPDGRRHAQLYKMLEEKWSEVLGLGGEAAADLSKSFFEQGGDMVRVCCLADMLRREGYEVDMEDLLLLSDTSSGGGRFHDQLALLVSL</sequence>
<evidence type="ECO:0000256" key="3">
    <source>
        <dbReference type="ARBA" id="ARBA00022598"/>
    </source>
</evidence>
<dbReference type="InterPro" id="IPR006162">
    <property type="entry name" value="Ppantetheine_attach_site"/>
</dbReference>
<dbReference type="PROSITE" id="PS00455">
    <property type="entry name" value="AMP_BINDING"/>
    <property type="match status" value="2"/>
</dbReference>
<dbReference type="SMART" id="SM01294">
    <property type="entry name" value="PKS_PP_betabranch"/>
    <property type="match status" value="1"/>
</dbReference>
<gene>
    <name evidence="7" type="ORF">QBC37DRAFT_457173</name>
</gene>
<feature type="domain" description="Carrier" evidence="6">
    <location>
        <begin position="1655"/>
        <end position="1735"/>
    </location>
</feature>
<dbReference type="InterPro" id="IPR001242">
    <property type="entry name" value="Condensation_dom"/>
</dbReference>
<evidence type="ECO:0000256" key="5">
    <source>
        <dbReference type="SAM" id="MobiDB-lite"/>
    </source>
</evidence>
<dbReference type="InterPro" id="IPR010071">
    <property type="entry name" value="AA_adenyl_dom"/>
</dbReference>
<protein>
    <submittedName>
        <fullName evidence="7">Acetyl-CoA synthetase-like protein</fullName>
    </submittedName>
</protein>
<dbReference type="SUPFAM" id="SSF52777">
    <property type="entry name" value="CoA-dependent acyltransferases"/>
    <property type="match status" value="8"/>
</dbReference>
<dbReference type="Gene3D" id="3.30.300.30">
    <property type="match status" value="4"/>
</dbReference>
<dbReference type="Gene3D" id="1.10.1200.10">
    <property type="entry name" value="ACP-like"/>
    <property type="match status" value="4"/>
</dbReference>
<keyword evidence="8" id="KW-1185">Reference proteome</keyword>
<dbReference type="Proteomes" id="UP001301769">
    <property type="component" value="Unassembled WGS sequence"/>
</dbReference>
<name>A0AAN6YID2_9PEZI</name>
<accession>A0AAN6YID2</accession>
<dbReference type="GO" id="GO:0016874">
    <property type="term" value="F:ligase activity"/>
    <property type="evidence" value="ECO:0007669"/>
    <property type="project" value="UniProtKB-KW"/>
</dbReference>
<dbReference type="Gene3D" id="3.40.50.12780">
    <property type="entry name" value="N-terminal domain of ligase-like"/>
    <property type="match status" value="4"/>
</dbReference>
<dbReference type="PROSITE" id="PS50075">
    <property type="entry name" value="CARRIER"/>
    <property type="match status" value="4"/>
</dbReference>
<feature type="region of interest" description="Disordered" evidence="5">
    <location>
        <begin position="4403"/>
        <end position="4437"/>
    </location>
</feature>
<dbReference type="PANTHER" id="PTHR45527:SF1">
    <property type="entry name" value="FATTY ACID SYNTHASE"/>
    <property type="match status" value="1"/>
</dbReference>
<reference evidence="7" key="2">
    <citation type="submission" date="2023-05" db="EMBL/GenBank/DDBJ databases">
        <authorList>
            <consortium name="Lawrence Berkeley National Laboratory"/>
            <person name="Steindorff A."/>
            <person name="Hensen N."/>
            <person name="Bonometti L."/>
            <person name="Westerberg I."/>
            <person name="Brannstrom I.O."/>
            <person name="Guillou S."/>
            <person name="Cros-Aarteil S."/>
            <person name="Calhoun S."/>
            <person name="Haridas S."/>
            <person name="Kuo A."/>
            <person name="Mondo S."/>
            <person name="Pangilinan J."/>
            <person name="Riley R."/>
            <person name="Labutti K."/>
            <person name="Andreopoulos B."/>
            <person name="Lipzen A."/>
            <person name="Chen C."/>
            <person name="Yanf M."/>
            <person name="Daum C."/>
            <person name="Ng V."/>
            <person name="Clum A."/>
            <person name="Ohm R."/>
            <person name="Martin F."/>
            <person name="Silar P."/>
            <person name="Natvig D."/>
            <person name="Lalanne C."/>
            <person name="Gautier V."/>
            <person name="Ament-Velasquez S.L."/>
            <person name="Kruys A."/>
            <person name="Hutchinson M.I."/>
            <person name="Powell A.J."/>
            <person name="Barry K."/>
            <person name="Miller A.N."/>
            <person name="Grigoriev I.V."/>
            <person name="Debuchy R."/>
            <person name="Gladieux P."/>
            <person name="Thoren M.H."/>
            <person name="Johannesson H."/>
        </authorList>
    </citation>
    <scope>NUCLEOTIDE SEQUENCE</scope>
    <source>
        <strain evidence="7">PSN293</strain>
    </source>
</reference>
<dbReference type="GO" id="GO:0043041">
    <property type="term" value="P:amino acid activation for nonribosomal peptide biosynthetic process"/>
    <property type="evidence" value="ECO:0007669"/>
    <property type="project" value="TreeGrafter"/>
</dbReference>
<organism evidence="7 8">
    <name type="scientific">Rhypophila decipiens</name>
    <dbReference type="NCBI Taxonomy" id="261697"/>
    <lineage>
        <taxon>Eukaryota</taxon>
        <taxon>Fungi</taxon>
        <taxon>Dikarya</taxon>
        <taxon>Ascomycota</taxon>
        <taxon>Pezizomycotina</taxon>
        <taxon>Sordariomycetes</taxon>
        <taxon>Sordariomycetidae</taxon>
        <taxon>Sordariales</taxon>
        <taxon>Naviculisporaceae</taxon>
        <taxon>Rhypophila</taxon>
    </lineage>
</organism>
<evidence type="ECO:0000256" key="2">
    <source>
        <dbReference type="ARBA" id="ARBA00022553"/>
    </source>
</evidence>